<proteinExistence type="predicted"/>
<dbReference type="Gene3D" id="1.10.150.20">
    <property type="entry name" value="5' to 3' exonuclease, C-terminal subdomain"/>
    <property type="match status" value="1"/>
</dbReference>
<protein>
    <recommendedName>
        <fullName evidence="1">DNA-directed DNA polymerase family A palm domain-containing protein</fullName>
    </recommendedName>
</protein>
<name>A0A0F8W0K2_9ZZZZ</name>
<dbReference type="Pfam" id="PF00476">
    <property type="entry name" value="DNA_pol_A"/>
    <property type="match status" value="1"/>
</dbReference>
<comment type="caution">
    <text evidence="2">The sequence shown here is derived from an EMBL/GenBank/DDBJ whole genome shotgun (WGS) entry which is preliminary data.</text>
</comment>
<accession>A0A0F8W0K2</accession>
<gene>
    <name evidence="2" type="ORF">LCGC14_3127720</name>
</gene>
<dbReference type="InterPro" id="IPR001098">
    <property type="entry name" value="DNA-dir_DNA_pol_A_palm_dom"/>
</dbReference>
<dbReference type="GO" id="GO:0003677">
    <property type="term" value="F:DNA binding"/>
    <property type="evidence" value="ECO:0007669"/>
    <property type="project" value="InterPro"/>
</dbReference>
<sequence length="176" mass="21294">IELDNHVHIGEHMRKNGISSNRNFLDHMRDIEDHFWTERFPVYSQWKERWWKKYQKNGYFDMFTGFRCSGVMGRNDVINYPVQGAAFHCLLWSLIELDRIMVRDKWDTKIIGQIHDSILFDIHPEELEMVLAHVKRVITIDLPNAWKWIIVPLEVDYEICKIDQSWNYKEKIEMVV</sequence>
<dbReference type="GO" id="GO:0006260">
    <property type="term" value="P:DNA replication"/>
    <property type="evidence" value="ECO:0007669"/>
    <property type="project" value="InterPro"/>
</dbReference>
<reference evidence="2" key="1">
    <citation type="journal article" date="2015" name="Nature">
        <title>Complex archaea that bridge the gap between prokaryotes and eukaryotes.</title>
        <authorList>
            <person name="Spang A."/>
            <person name="Saw J.H."/>
            <person name="Jorgensen S.L."/>
            <person name="Zaremba-Niedzwiedzka K."/>
            <person name="Martijn J."/>
            <person name="Lind A.E."/>
            <person name="van Eijk R."/>
            <person name="Schleper C."/>
            <person name="Guy L."/>
            <person name="Ettema T.J."/>
        </authorList>
    </citation>
    <scope>NUCLEOTIDE SEQUENCE</scope>
</reference>
<feature type="non-terminal residue" evidence="2">
    <location>
        <position position="1"/>
    </location>
</feature>
<dbReference type="SUPFAM" id="SSF56672">
    <property type="entry name" value="DNA/RNA polymerases"/>
    <property type="match status" value="1"/>
</dbReference>
<dbReference type="GO" id="GO:0003887">
    <property type="term" value="F:DNA-directed DNA polymerase activity"/>
    <property type="evidence" value="ECO:0007669"/>
    <property type="project" value="InterPro"/>
</dbReference>
<dbReference type="InterPro" id="IPR043502">
    <property type="entry name" value="DNA/RNA_pol_sf"/>
</dbReference>
<organism evidence="2">
    <name type="scientific">marine sediment metagenome</name>
    <dbReference type="NCBI Taxonomy" id="412755"/>
    <lineage>
        <taxon>unclassified sequences</taxon>
        <taxon>metagenomes</taxon>
        <taxon>ecological metagenomes</taxon>
    </lineage>
</organism>
<dbReference type="Gene3D" id="3.30.70.370">
    <property type="match status" value="1"/>
</dbReference>
<evidence type="ECO:0000259" key="1">
    <source>
        <dbReference type="Pfam" id="PF00476"/>
    </source>
</evidence>
<evidence type="ECO:0000313" key="2">
    <source>
        <dbReference type="EMBL" id="KKK50167.1"/>
    </source>
</evidence>
<dbReference type="AlphaFoldDB" id="A0A0F8W0K2"/>
<feature type="domain" description="DNA-directed DNA polymerase family A palm" evidence="1">
    <location>
        <begin position="75"/>
        <end position="161"/>
    </location>
</feature>
<dbReference type="EMBL" id="LAZR01068157">
    <property type="protein sequence ID" value="KKK50167.1"/>
    <property type="molecule type" value="Genomic_DNA"/>
</dbReference>